<gene>
    <name evidence="1" type="ORF">CB4_02330</name>
</gene>
<evidence type="ECO:0000313" key="1">
    <source>
        <dbReference type="EMBL" id="BAU28156.1"/>
    </source>
</evidence>
<sequence>MSKEFISFDAGRYLQALAKTLEKAVQEIGKDLQQKLRAKVGMIPFRSHKVTLESGMVTDDTTRGRALADSIQTYASGQVSLMANRVYRTAVTAMERNFEQSHIGLYYEYGTGTLELPNSPLPRMGEWNPARNNGVPAAGAPIVTRSGMWRDAGGNIRTTISKTSGRAIGDPSWETPALRWFANTFQENKSWYYAMLMEAVKSVNPGKYIKLRKSIRIMR</sequence>
<dbReference type="RefSeq" id="WP_096465931.1">
    <property type="nucleotide sequence ID" value="NZ_AP017312.1"/>
</dbReference>
<organism evidence="1 2">
    <name type="scientific">Aneurinibacillus soli</name>
    <dbReference type="NCBI Taxonomy" id="1500254"/>
    <lineage>
        <taxon>Bacteria</taxon>
        <taxon>Bacillati</taxon>
        <taxon>Bacillota</taxon>
        <taxon>Bacilli</taxon>
        <taxon>Bacillales</taxon>
        <taxon>Paenibacillaceae</taxon>
        <taxon>Aneurinibacillus group</taxon>
        <taxon>Aneurinibacillus</taxon>
    </lineage>
</organism>
<accession>A0A0U5BB80</accession>
<reference evidence="1 2" key="1">
    <citation type="submission" date="2015-12" db="EMBL/GenBank/DDBJ databases">
        <title>Genome sequence of Aneurinibacillus soli.</title>
        <authorList>
            <person name="Lee J.S."/>
            <person name="Lee K.C."/>
            <person name="Kim K.K."/>
            <person name="Lee B.W."/>
        </authorList>
    </citation>
    <scope>NUCLEOTIDE SEQUENCE [LARGE SCALE GENOMIC DNA]</scope>
    <source>
        <strain evidence="1 2">CB4</strain>
    </source>
</reference>
<dbReference type="EMBL" id="AP017312">
    <property type="protein sequence ID" value="BAU28156.1"/>
    <property type="molecule type" value="Genomic_DNA"/>
</dbReference>
<keyword evidence="2" id="KW-1185">Reference proteome</keyword>
<dbReference type="KEGG" id="asoc:CB4_02330"/>
<protein>
    <submittedName>
        <fullName evidence="1">Uncharacterized protein</fullName>
    </submittedName>
</protein>
<dbReference type="OrthoDB" id="3035515at2"/>
<dbReference type="AlphaFoldDB" id="A0A0U5BB80"/>
<proteinExistence type="predicted"/>
<name>A0A0U5BB80_9BACL</name>
<evidence type="ECO:0000313" key="2">
    <source>
        <dbReference type="Proteomes" id="UP000217696"/>
    </source>
</evidence>
<dbReference type="Proteomes" id="UP000217696">
    <property type="component" value="Chromosome"/>
</dbReference>